<gene>
    <name evidence="2" type="ORF">PGLA2088_LOCUS18869</name>
</gene>
<evidence type="ECO:0000313" key="3">
    <source>
        <dbReference type="Proteomes" id="UP000626109"/>
    </source>
</evidence>
<feature type="region of interest" description="Disordered" evidence="1">
    <location>
        <begin position="1"/>
        <end position="28"/>
    </location>
</feature>
<name>A0A813J9Z9_POLGL</name>
<reference evidence="2" key="1">
    <citation type="submission" date="2021-02" db="EMBL/GenBank/DDBJ databases">
        <authorList>
            <person name="Dougan E. K."/>
            <person name="Rhodes N."/>
            <person name="Thang M."/>
            <person name="Chan C."/>
        </authorList>
    </citation>
    <scope>NUCLEOTIDE SEQUENCE</scope>
</reference>
<proteinExistence type="predicted"/>
<organism evidence="2 3">
    <name type="scientific">Polarella glacialis</name>
    <name type="common">Dinoflagellate</name>
    <dbReference type="NCBI Taxonomy" id="89957"/>
    <lineage>
        <taxon>Eukaryota</taxon>
        <taxon>Sar</taxon>
        <taxon>Alveolata</taxon>
        <taxon>Dinophyceae</taxon>
        <taxon>Suessiales</taxon>
        <taxon>Suessiaceae</taxon>
        <taxon>Polarella</taxon>
    </lineage>
</organism>
<sequence length="58" mass="6111">AMLVIRMTQPMTTATSTATTTIPPPPPTTTTLANWTMDCSTTAVALLFSPLKCTLQVA</sequence>
<comment type="caution">
    <text evidence="2">The sequence shown here is derived from an EMBL/GenBank/DDBJ whole genome shotgun (WGS) entry which is preliminary data.</text>
</comment>
<dbReference type="EMBL" id="CAJNNW010024780">
    <property type="protein sequence ID" value="CAE8674208.1"/>
    <property type="molecule type" value="Genomic_DNA"/>
</dbReference>
<evidence type="ECO:0000313" key="2">
    <source>
        <dbReference type="EMBL" id="CAE8674208.1"/>
    </source>
</evidence>
<accession>A0A813J9Z9</accession>
<dbReference type="Proteomes" id="UP000626109">
    <property type="component" value="Unassembled WGS sequence"/>
</dbReference>
<dbReference type="AlphaFoldDB" id="A0A813J9Z9"/>
<feature type="compositionally biased region" description="Low complexity" evidence="1">
    <location>
        <begin position="8"/>
        <end position="21"/>
    </location>
</feature>
<protein>
    <submittedName>
        <fullName evidence="2">Uncharacterized protein</fullName>
    </submittedName>
</protein>
<feature type="non-terminal residue" evidence="2">
    <location>
        <position position="58"/>
    </location>
</feature>
<evidence type="ECO:0000256" key="1">
    <source>
        <dbReference type="SAM" id="MobiDB-lite"/>
    </source>
</evidence>
<feature type="non-terminal residue" evidence="2">
    <location>
        <position position="1"/>
    </location>
</feature>